<evidence type="ECO:0000313" key="2">
    <source>
        <dbReference type="Proteomes" id="UP000008553"/>
    </source>
</evidence>
<dbReference type="AlphaFoldDB" id="Q7RRQ6"/>
<dbReference type="InParanoid" id="Q7RRQ6"/>
<keyword evidence="2" id="KW-1185">Reference proteome</keyword>
<dbReference type="EMBL" id="AABL01000181">
    <property type="protein sequence ID" value="EAA17692.1"/>
    <property type="molecule type" value="Genomic_DNA"/>
</dbReference>
<comment type="caution">
    <text evidence="1">The sequence shown here is derived from an EMBL/GenBank/DDBJ whole genome shotgun (WGS) entry which is preliminary data.</text>
</comment>
<sequence>MFLCCGTHIRNHYYILYKT</sequence>
<dbReference type="PaxDb" id="73239-Q7RRQ6"/>
<reference evidence="1 2" key="1">
    <citation type="journal article" date="2002" name="Nature">
        <title>Genome sequence and comparative analysis of the model rodent malaria parasite Plasmodium yoelii yoelii.</title>
        <authorList>
            <person name="Carlton J.M."/>
            <person name="Angiuoli S.V."/>
            <person name="Suh B.B."/>
            <person name="Kooij T.W."/>
            <person name="Pertea M."/>
            <person name="Silva J.C."/>
            <person name="Ermolaeva M.D."/>
            <person name="Allen J.E."/>
            <person name="Selengut J.D."/>
            <person name="Koo H.L."/>
            <person name="Peterson J.D."/>
            <person name="Pop M."/>
            <person name="Kosack D.S."/>
            <person name="Shumway M.F."/>
            <person name="Bidwell S.L."/>
            <person name="Shallom S.J."/>
            <person name="van Aken S.E."/>
            <person name="Riedmuller S.B."/>
            <person name="Feldblyum T.V."/>
            <person name="Cho J.K."/>
            <person name="Quackenbush J."/>
            <person name="Sedegah M."/>
            <person name="Shoaibi A."/>
            <person name="Cummings L.M."/>
            <person name="Florens L."/>
            <person name="Yates J.R."/>
            <person name="Raine J.D."/>
            <person name="Sinden R.E."/>
            <person name="Harris M.A."/>
            <person name="Cunningham D.A."/>
            <person name="Preiser P.R."/>
            <person name="Bergman L.W."/>
            <person name="Vaidya A.B."/>
            <person name="van Lin L.H."/>
            <person name="Janse C.J."/>
            <person name="Waters A.P."/>
            <person name="Smith H.O."/>
            <person name="White O.R."/>
            <person name="Salzberg S.L."/>
            <person name="Venter J.C."/>
            <person name="Fraser C.M."/>
            <person name="Hoffman S.L."/>
            <person name="Gardner M.J."/>
            <person name="Carucci D.J."/>
        </authorList>
    </citation>
    <scope>NUCLEOTIDE SEQUENCE [LARGE SCALE GENOMIC DNA]</scope>
    <source>
        <strain evidence="1 2">17XNL</strain>
    </source>
</reference>
<proteinExistence type="predicted"/>
<organism evidence="1 2">
    <name type="scientific">Plasmodium yoelii yoelii</name>
    <dbReference type="NCBI Taxonomy" id="73239"/>
    <lineage>
        <taxon>Eukaryota</taxon>
        <taxon>Sar</taxon>
        <taxon>Alveolata</taxon>
        <taxon>Apicomplexa</taxon>
        <taxon>Aconoidasida</taxon>
        <taxon>Haemosporida</taxon>
        <taxon>Plasmodiidae</taxon>
        <taxon>Plasmodium</taxon>
        <taxon>Plasmodium (Vinckeia)</taxon>
    </lineage>
</organism>
<evidence type="ECO:0000313" key="1">
    <source>
        <dbReference type="EMBL" id="EAA17692.1"/>
    </source>
</evidence>
<gene>
    <name evidence="1" type="ORF">PY00662</name>
</gene>
<protein>
    <submittedName>
        <fullName evidence="1">Uncharacterized protein</fullName>
    </submittedName>
</protein>
<feature type="non-terminal residue" evidence="1">
    <location>
        <position position="19"/>
    </location>
</feature>
<accession>Q7RRQ6</accession>
<name>Q7RRQ6_PLAYO</name>
<dbReference type="Proteomes" id="UP000008553">
    <property type="component" value="Unassembled WGS sequence"/>
</dbReference>